<dbReference type="RefSeq" id="WP_067513699.1">
    <property type="nucleotide sequence ID" value="NZ_CP107943.1"/>
</dbReference>
<dbReference type="STRING" id="1210090.GCA_001613185_06110"/>
<feature type="region of interest" description="Disordered" evidence="1">
    <location>
        <begin position="115"/>
        <end position="142"/>
    </location>
</feature>
<proteinExistence type="predicted"/>
<evidence type="ECO:0000256" key="1">
    <source>
        <dbReference type="SAM" id="MobiDB-lite"/>
    </source>
</evidence>
<accession>A0A366D0M8</accession>
<dbReference type="AlphaFoldDB" id="A0A366D0M8"/>
<evidence type="ECO:0000313" key="3">
    <source>
        <dbReference type="Proteomes" id="UP000252586"/>
    </source>
</evidence>
<sequence>MDIPDGATACFGGTLSFLRNAAASMFANNRTDLRVHGAQGQDCRVSESALATRSDDGVALTGAMAWTGAAQPKTGTPVTDACRGGGRCYFALEWAHVADGAPERLPVELTVGIEQAVTDEGPAPAESPAPFTAPRSRPNPCR</sequence>
<gene>
    <name evidence="2" type="ORF">DFR74_12013</name>
</gene>
<dbReference type="EMBL" id="QNRE01000020">
    <property type="protein sequence ID" value="RBO83014.1"/>
    <property type="molecule type" value="Genomic_DNA"/>
</dbReference>
<protein>
    <submittedName>
        <fullName evidence="2">Uncharacterized protein</fullName>
    </submittedName>
</protein>
<reference evidence="2 3" key="1">
    <citation type="submission" date="2018-06" db="EMBL/GenBank/DDBJ databases">
        <title>Genomic Encyclopedia of Type Strains, Phase IV (KMG-IV): sequencing the most valuable type-strain genomes for metagenomic binning, comparative biology and taxonomic classification.</title>
        <authorList>
            <person name="Goeker M."/>
        </authorList>
    </citation>
    <scope>NUCLEOTIDE SEQUENCE [LARGE SCALE GENOMIC DNA]</scope>
    <source>
        <strain evidence="2 3">DSM 44599</strain>
    </source>
</reference>
<keyword evidence="3" id="KW-1185">Reference proteome</keyword>
<dbReference type="Proteomes" id="UP000252586">
    <property type="component" value="Unassembled WGS sequence"/>
</dbReference>
<comment type="caution">
    <text evidence="2">The sequence shown here is derived from an EMBL/GenBank/DDBJ whole genome shotgun (WGS) entry which is preliminary data.</text>
</comment>
<name>A0A366D0M8_9NOCA</name>
<organism evidence="2 3">
    <name type="scientific">Nocardia puris</name>
    <dbReference type="NCBI Taxonomy" id="208602"/>
    <lineage>
        <taxon>Bacteria</taxon>
        <taxon>Bacillati</taxon>
        <taxon>Actinomycetota</taxon>
        <taxon>Actinomycetes</taxon>
        <taxon>Mycobacteriales</taxon>
        <taxon>Nocardiaceae</taxon>
        <taxon>Nocardia</taxon>
    </lineage>
</organism>
<evidence type="ECO:0000313" key="2">
    <source>
        <dbReference type="EMBL" id="RBO83014.1"/>
    </source>
</evidence>